<gene>
    <name evidence="2" type="ORF">Cco03nite_43680</name>
</gene>
<proteinExistence type="predicted"/>
<feature type="domain" description="Phosphoribosyltransferase" evidence="1">
    <location>
        <begin position="27"/>
        <end position="185"/>
    </location>
</feature>
<dbReference type="AlphaFoldDB" id="A0A8J3P8S9"/>
<dbReference type="CDD" id="cd06223">
    <property type="entry name" value="PRTases_typeI"/>
    <property type="match status" value="1"/>
</dbReference>
<dbReference type="InterPro" id="IPR029057">
    <property type="entry name" value="PRTase-like"/>
</dbReference>
<dbReference type="Gene3D" id="3.30.1310.20">
    <property type="entry name" value="PRTase-like"/>
    <property type="match status" value="1"/>
</dbReference>
<dbReference type="Gene3D" id="3.40.50.2020">
    <property type="match status" value="1"/>
</dbReference>
<keyword evidence="3" id="KW-1185">Reference proteome</keyword>
<name>A0A8J3P8S9_9ACTN</name>
<evidence type="ECO:0000313" key="3">
    <source>
        <dbReference type="Proteomes" id="UP000630887"/>
    </source>
</evidence>
<evidence type="ECO:0000259" key="1">
    <source>
        <dbReference type="Pfam" id="PF00156"/>
    </source>
</evidence>
<dbReference type="Proteomes" id="UP000630887">
    <property type="component" value="Unassembled WGS sequence"/>
</dbReference>
<accession>A0A8J3P8S9</accession>
<reference evidence="2 3" key="1">
    <citation type="submission" date="2021-01" db="EMBL/GenBank/DDBJ databases">
        <title>Whole genome shotgun sequence of Catellatospora coxensis NBRC 107359.</title>
        <authorList>
            <person name="Komaki H."/>
            <person name="Tamura T."/>
        </authorList>
    </citation>
    <scope>NUCLEOTIDE SEQUENCE [LARGE SCALE GENOMIC DNA]</scope>
    <source>
        <strain evidence="2 3">NBRC 107359</strain>
    </source>
</reference>
<dbReference type="EMBL" id="BONI01000037">
    <property type="protein sequence ID" value="GIG07668.1"/>
    <property type="molecule type" value="Genomic_DNA"/>
</dbReference>
<dbReference type="SUPFAM" id="SSF53271">
    <property type="entry name" value="PRTase-like"/>
    <property type="match status" value="1"/>
</dbReference>
<dbReference type="Pfam" id="PF00156">
    <property type="entry name" value="Pribosyltran"/>
    <property type="match status" value="1"/>
</dbReference>
<protein>
    <recommendedName>
        <fullName evidence="1">Phosphoribosyltransferase domain-containing protein</fullName>
    </recommendedName>
</protein>
<comment type="caution">
    <text evidence="2">The sequence shown here is derived from an EMBL/GenBank/DDBJ whole genome shotgun (WGS) entry which is preliminary data.</text>
</comment>
<evidence type="ECO:0000313" key="2">
    <source>
        <dbReference type="EMBL" id="GIG07668.1"/>
    </source>
</evidence>
<dbReference type="InterPro" id="IPR000836">
    <property type="entry name" value="PRTase_dom"/>
</dbReference>
<organism evidence="2 3">
    <name type="scientific">Catellatospora coxensis</name>
    <dbReference type="NCBI Taxonomy" id="310354"/>
    <lineage>
        <taxon>Bacteria</taxon>
        <taxon>Bacillati</taxon>
        <taxon>Actinomycetota</taxon>
        <taxon>Actinomycetes</taxon>
        <taxon>Micromonosporales</taxon>
        <taxon>Micromonosporaceae</taxon>
        <taxon>Catellatospora</taxon>
    </lineage>
</organism>
<sequence length="225" mass="23730">MVGEGAAMFQNRTDAGHRLAQRLTWLHDADVVVLGLPRGGVVVAVEVARALNAPLDVLVVRKLGVPAQPEVAMGAIGEDGVRVLNPGVLDAIGISPAALDRVEQAERAELERRVQRFRHGRDAESLAERTVVIVDDGVATGATARAACEIARARGASRVVLAVPVAAADTAAELRTVADEVVCVETPDLFMAVGERYADFRQTSDEEVVALLEGSAHILEGGHPQ</sequence>